<dbReference type="AlphaFoldDB" id="A0A075GXE3"/>
<dbReference type="EC" id="3.5.1.1" evidence="2"/>
<dbReference type="GO" id="GO:0004067">
    <property type="term" value="F:asparaginase activity"/>
    <property type="evidence" value="ECO:0007669"/>
    <property type="project" value="UniProtKB-EC"/>
</dbReference>
<proteinExistence type="predicted"/>
<sequence length="390" mass="43357">MSPEHRPSSVAPGRPGSGVYPTTPLGEAHEGIATGRDVEWEPLVDFRRNDVSENTIHGAVAWAHGNEVIHSFGGNVLCYGRSMMKPILMKTFADVLTDELDWEQKAIACSSHNGDTEHVAAAQSILTESEWGLMQCPLDVPLIQFGRQVRRPRRWYHTCSGEHAAILRALRNLGINRAGYTLPQSDWFPLFIEVLRNFLGDPDWTPQRVSKDGCGLPTVSNTVNELAVMFAGLAATKDDDWIWEAMQRNPDLVGGFNRLDSTILKTSEGTVLAKEGADGLLGLSVIHPDYPKGLGIVVKIAHGWNAQATWYVARAVLGVLGVELRNPYPLHRQKAFIVPGVVPPDLLGKLEEVVTWDEWDPNDDRWYYDWEKYSKSMSKPHVHAGEGHSE</sequence>
<protein>
    <submittedName>
        <fullName evidence="2">L-asparaginase II (AnsA, ansB)</fullName>
        <ecNumber evidence="2">3.5.1.1</ecNumber>
    </submittedName>
</protein>
<dbReference type="PANTHER" id="PTHR42110">
    <property type="entry name" value="L-ASPARAGINASE, PUTATIVE (AFU_ORTHOLOGUE AFUA_3G11890)-RELATED"/>
    <property type="match status" value="1"/>
</dbReference>
<dbReference type="PANTHER" id="PTHR42110:SF1">
    <property type="entry name" value="L-ASPARAGINASE, PUTATIVE (AFU_ORTHOLOGUE AFUA_3G11890)-RELATED"/>
    <property type="match status" value="1"/>
</dbReference>
<evidence type="ECO:0000256" key="1">
    <source>
        <dbReference type="SAM" id="MobiDB-lite"/>
    </source>
</evidence>
<reference evidence="2" key="1">
    <citation type="journal article" date="2014" name="Genome Biol. Evol.">
        <title>Pangenome evidence for extensive interdomain horizontal transfer affecting lineage core and shell genes in uncultured planktonic thaumarchaeota and euryarchaeota.</title>
        <authorList>
            <person name="Deschamps P."/>
            <person name="Zivanovic Y."/>
            <person name="Moreira D."/>
            <person name="Rodriguez-Valera F."/>
            <person name="Lopez-Garcia P."/>
        </authorList>
    </citation>
    <scope>NUCLEOTIDE SEQUENCE</scope>
</reference>
<name>A0A075GXE3_9EURY</name>
<evidence type="ECO:0000313" key="2">
    <source>
        <dbReference type="EMBL" id="AIF06468.1"/>
    </source>
</evidence>
<organism evidence="2">
    <name type="scientific">uncultured marine group II/III euryarchaeote KM3_192_D09</name>
    <dbReference type="NCBI Taxonomy" id="1457965"/>
    <lineage>
        <taxon>Archaea</taxon>
        <taxon>Methanobacteriati</taxon>
        <taxon>Methanobacteriota</taxon>
        <taxon>environmental samples</taxon>
    </lineage>
</organism>
<keyword evidence="2" id="KW-0378">Hydrolase</keyword>
<feature type="region of interest" description="Disordered" evidence="1">
    <location>
        <begin position="1"/>
        <end position="34"/>
    </location>
</feature>
<dbReference type="Pfam" id="PF06089">
    <property type="entry name" value="Asparaginase_II"/>
    <property type="match status" value="1"/>
</dbReference>
<dbReference type="EMBL" id="KF900771">
    <property type="protein sequence ID" value="AIF06468.1"/>
    <property type="molecule type" value="Genomic_DNA"/>
</dbReference>
<dbReference type="InterPro" id="IPR010349">
    <property type="entry name" value="Asparaginase_II"/>
</dbReference>
<accession>A0A075GXE3</accession>
<gene>
    <name evidence="2" type="primary">ansA</name>
    <name evidence="2" type="synonym">ansB</name>
</gene>